<dbReference type="OrthoDB" id="1740930at2759"/>
<proteinExistence type="predicted"/>
<evidence type="ECO:0000256" key="1">
    <source>
        <dbReference type="SAM" id="MobiDB-lite"/>
    </source>
</evidence>
<dbReference type="AlphaFoldDB" id="A0A8T3A6I0"/>
<evidence type="ECO:0000313" key="3">
    <source>
        <dbReference type="Proteomes" id="UP000829196"/>
    </source>
</evidence>
<reference evidence="2" key="1">
    <citation type="journal article" date="2022" name="Front. Genet.">
        <title>Chromosome-Scale Assembly of the Dendrobium nobile Genome Provides Insights Into the Molecular Mechanism of the Biosynthesis of the Medicinal Active Ingredient of Dendrobium.</title>
        <authorList>
            <person name="Xu Q."/>
            <person name="Niu S.-C."/>
            <person name="Li K.-L."/>
            <person name="Zheng P.-J."/>
            <person name="Zhang X.-J."/>
            <person name="Jia Y."/>
            <person name="Liu Y."/>
            <person name="Niu Y.-X."/>
            <person name="Yu L.-H."/>
            <person name="Chen D.-F."/>
            <person name="Zhang G.-Q."/>
        </authorList>
    </citation>
    <scope>NUCLEOTIDE SEQUENCE</scope>
    <source>
        <tissue evidence="2">Leaf</tissue>
    </source>
</reference>
<evidence type="ECO:0000313" key="2">
    <source>
        <dbReference type="EMBL" id="KAI0491574.1"/>
    </source>
</evidence>
<feature type="region of interest" description="Disordered" evidence="1">
    <location>
        <begin position="52"/>
        <end position="72"/>
    </location>
</feature>
<protein>
    <submittedName>
        <fullName evidence="2">Uncharacterized protein</fullName>
    </submittedName>
</protein>
<feature type="compositionally biased region" description="Low complexity" evidence="1">
    <location>
        <begin position="56"/>
        <end position="67"/>
    </location>
</feature>
<name>A0A8T3A6I0_DENNO</name>
<organism evidence="2 3">
    <name type="scientific">Dendrobium nobile</name>
    <name type="common">Orchid</name>
    <dbReference type="NCBI Taxonomy" id="94219"/>
    <lineage>
        <taxon>Eukaryota</taxon>
        <taxon>Viridiplantae</taxon>
        <taxon>Streptophyta</taxon>
        <taxon>Embryophyta</taxon>
        <taxon>Tracheophyta</taxon>
        <taxon>Spermatophyta</taxon>
        <taxon>Magnoliopsida</taxon>
        <taxon>Liliopsida</taxon>
        <taxon>Asparagales</taxon>
        <taxon>Orchidaceae</taxon>
        <taxon>Epidendroideae</taxon>
        <taxon>Malaxideae</taxon>
        <taxon>Dendrobiinae</taxon>
        <taxon>Dendrobium</taxon>
    </lineage>
</organism>
<dbReference type="EMBL" id="JAGYWB010000018">
    <property type="protein sequence ID" value="KAI0491574.1"/>
    <property type="molecule type" value="Genomic_DNA"/>
</dbReference>
<sequence>MEGYCHAATGQLVPEKQGKVGGDHCIVEELLDFSNEAEGDTEMAAEEDGVSEEMGGNCSADSCANSSSGGGGASHTRFADELVCRSLADVGLSGDLCEPASSTLQQRRTAAGRQRISFAHKRPCLCSNSRPRHDGKPTEQVTAWVIDRQGNNGETRLIDGLT</sequence>
<gene>
    <name evidence="2" type="ORF">KFK09_025834</name>
</gene>
<comment type="caution">
    <text evidence="2">The sequence shown here is derived from an EMBL/GenBank/DDBJ whole genome shotgun (WGS) entry which is preliminary data.</text>
</comment>
<keyword evidence="3" id="KW-1185">Reference proteome</keyword>
<dbReference type="Proteomes" id="UP000829196">
    <property type="component" value="Unassembled WGS sequence"/>
</dbReference>
<accession>A0A8T3A6I0</accession>